<sequence>MLDRAFQCSREAFDVMGFTRTVQPGVEDLGVSTENTLGSAHCHGDGLAGLDETVYGAWRMSHTT</sequence>
<dbReference type="RefSeq" id="WP_065848756.1">
    <property type="nucleotide sequence ID" value="NZ_JBHSKI010000002.1"/>
</dbReference>
<evidence type="ECO:0000313" key="2">
    <source>
        <dbReference type="Proteomes" id="UP001596208"/>
    </source>
</evidence>
<gene>
    <name evidence="1" type="ORF">ACFPRK_06710</name>
</gene>
<keyword evidence="2" id="KW-1185">Reference proteome</keyword>
<reference evidence="2" key="1">
    <citation type="journal article" date="2019" name="Int. J. Syst. Evol. Microbiol.">
        <title>The Global Catalogue of Microorganisms (GCM) 10K type strain sequencing project: providing services to taxonomists for standard genome sequencing and annotation.</title>
        <authorList>
            <consortium name="The Broad Institute Genomics Platform"/>
            <consortium name="The Broad Institute Genome Sequencing Center for Infectious Disease"/>
            <person name="Wu L."/>
            <person name="Ma J."/>
        </authorList>
    </citation>
    <scope>NUCLEOTIDE SEQUENCE [LARGE SCALE GENOMIC DNA]</scope>
    <source>
        <strain evidence="2">CGMCC 4.1721</strain>
    </source>
</reference>
<organism evidence="1 2">
    <name type="scientific">Streptomyces mutomycini</name>
    <dbReference type="NCBI Taxonomy" id="284036"/>
    <lineage>
        <taxon>Bacteria</taxon>
        <taxon>Bacillati</taxon>
        <taxon>Actinomycetota</taxon>
        <taxon>Actinomycetes</taxon>
        <taxon>Kitasatosporales</taxon>
        <taxon>Streptomycetaceae</taxon>
        <taxon>Streptomyces</taxon>
    </lineage>
</organism>
<comment type="caution">
    <text evidence="1">The sequence shown here is derived from an EMBL/GenBank/DDBJ whole genome shotgun (WGS) entry which is preliminary data.</text>
</comment>
<accession>A0ABW0AZC4</accession>
<evidence type="ECO:0000313" key="1">
    <source>
        <dbReference type="EMBL" id="MFC5170287.1"/>
    </source>
</evidence>
<name>A0ABW0AZC4_9ACTN</name>
<dbReference type="EMBL" id="JBHSKI010000002">
    <property type="protein sequence ID" value="MFC5170287.1"/>
    <property type="molecule type" value="Genomic_DNA"/>
</dbReference>
<dbReference type="Proteomes" id="UP001596208">
    <property type="component" value="Unassembled WGS sequence"/>
</dbReference>
<protein>
    <submittedName>
        <fullName evidence="1">Uncharacterized protein</fullName>
    </submittedName>
</protein>
<proteinExistence type="predicted"/>